<keyword evidence="2" id="KW-1185">Reference proteome</keyword>
<evidence type="ECO:0000313" key="2">
    <source>
        <dbReference type="Proteomes" id="UP000032046"/>
    </source>
</evidence>
<dbReference type="InterPro" id="IPR032675">
    <property type="entry name" value="LRR_dom_sf"/>
</dbReference>
<dbReference type="EMBL" id="JXQK01000037">
    <property type="protein sequence ID" value="KIP63875.1"/>
    <property type="molecule type" value="Genomic_DNA"/>
</dbReference>
<dbReference type="Proteomes" id="UP000032046">
    <property type="component" value="Unassembled WGS sequence"/>
</dbReference>
<dbReference type="STRING" id="1602171.ST44_03075"/>
<protein>
    <recommendedName>
        <fullName evidence="3">Leucine-rich repeat domain-containing protein</fullName>
    </recommendedName>
</protein>
<dbReference type="InterPro" id="IPR026906">
    <property type="entry name" value="LRR_5"/>
</dbReference>
<dbReference type="PANTHER" id="PTHR45661">
    <property type="entry name" value="SURFACE ANTIGEN"/>
    <property type="match status" value="1"/>
</dbReference>
<dbReference type="Pfam" id="PF13306">
    <property type="entry name" value="LRR_5"/>
    <property type="match status" value="1"/>
</dbReference>
<proteinExistence type="predicted"/>
<gene>
    <name evidence="1" type="ORF">ST44_03075</name>
</gene>
<organism evidence="1 2">
    <name type="scientific">Prevotella pectinovora</name>
    <dbReference type="NCBI Taxonomy" id="1602169"/>
    <lineage>
        <taxon>Bacteria</taxon>
        <taxon>Pseudomonadati</taxon>
        <taxon>Bacteroidota</taxon>
        <taxon>Bacteroidia</taxon>
        <taxon>Bacteroidales</taxon>
        <taxon>Prevotellaceae</taxon>
        <taxon>Prevotella</taxon>
    </lineage>
</organism>
<dbReference type="InterPro" id="IPR053139">
    <property type="entry name" value="Surface_bspA-like"/>
</dbReference>
<dbReference type="PANTHER" id="PTHR45661:SF3">
    <property type="entry name" value="IG-LIKE DOMAIN-CONTAINING PROTEIN"/>
    <property type="match status" value="1"/>
</dbReference>
<dbReference type="RefSeq" id="WP_042518017.1">
    <property type="nucleotide sequence ID" value="NZ_JXQK01000037.1"/>
</dbReference>
<sequence>MEKMVTMQQDELLWKNYDNIGVLHIPKSIQIETQFESPFASYEQRPFVCAAPTKCFKVQISEIDNQSDYITLKDGILYSKDMSRLIYCWQEKEHFIIPQSVKVIEPFAFCLQKRLRDIELHNDIVSIGDAAFMGCEALEHIVIPRSVMEIESDTFDGCISLKRVELHDEITQIGRNAFRHCEALQNIILPRNLNYLNGFECCYSLHEIDIPSSVRKIDGFMFCGNLRKVILHSGVREIRDYAFRFCERLATINFPEGLETIGVRAFYPSNMVRAVFPNSLKRIGAEAFYHNERLLYIKFLSNASVGNCAFACCPIIRIKKPDDMIFGDKVFVQDTSYDKFAFWD</sequence>
<comment type="caution">
    <text evidence="1">The sequence shown here is derived from an EMBL/GenBank/DDBJ whole genome shotgun (WGS) entry which is preliminary data.</text>
</comment>
<dbReference type="Gene3D" id="3.80.10.10">
    <property type="entry name" value="Ribonuclease Inhibitor"/>
    <property type="match status" value="2"/>
</dbReference>
<name>A0A0D0IXK9_9BACT</name>
<evidence type="ECO:0000313" key="1">
    <source>
        <dbReference type="EMBL" id="KIP63875.1"/>
    </source>
</evidence>
<dbReference type="SUPFAM" id="SSF52058">
    <property type="entry name" value="L domain-like"/>
    <property type="match status" value="1"/>
</dbReference>
<accession>A0A0D0IXK9</accession>
<reference evidence="1 2" key="1">
    <citation type="submission" date="2015-01" db="EMBL/GenBank/DDBJ databases">
        <title>Comparative genomics of non-oral Prevotella species.</title>
        <authorList>
            <person name="Accetto T."/>
            <person name="Nograsek B."/>
            <person name="Avgustin G."/>
        </authorList>
    </citation>
    <scope>NUCLEOTIDE SEQUENCE [LARGE SCALE GENOMIC DNA]</scope>
    <source>
        <strain evidence="1 2">P5-119</strain>
    </source>
</reference>
<dbReference type="AlphaFoldDB" id="A0A0D0IXK9"/>
<evidence type="ECO:0008006" key="3">
    <source>
        <dbReference type="Google" id="ProtNLM"/>
    </source>
</evidence>